<evidence type="ECO:0000313" key="3">
    <source>
        <dbReference type="Proteomes" id="UP001341840"/>
    </source>
</evidence>
<feature type="compositionally biased region" description="Low complexity" evidence="1">
    <location>
        <begin position="55"/>
        <end position="64"/>
    </location>
</feature>
<protein>
    <submittedName>
        <fullName evidence="2">Uncharacterized protein</fullName>
    </submittedName>
</protein>
<gene>
    <name evidence="2" type="ORF">PIB30_066477</name>
</gene>
<comment type="caution">
    <text evidence="2">The sequence shown here is derived from an EMBL/GenBank/DDBJ whole genome shotgun (WGS) entry which is preliminary data.</text>
</comment>
<reference evidence="2 3" key="1">
    <citation type="journal article" date="2023" name="Plants (Basel)">
        <title>Bridging the Gap: Combining Genomics and Transcriptomics Approaches to Understand Stylosanthes scabra, an Orphan Legume from the Brazilian Caatinga.</title>
        <authorList>
            <person name="Ferreira-Neto J.R.C."/>
            <person name="da Silva M.D."/>
            <person name="Binneck E."/>
            <person name="de Melo N.F."/>
            <person name="da Silva R.H."/>
            <person name="de Melo A.L.T.M."/>
            <person name="Pandolfi V."/>
            <person name="Bustamante F.O."/>
            <person name="Brasileiro-Vidal A.C."/>
            <person name="Benko-Iseppon A.M."/>
        </authorList>
    </citation>
    <scope>NUCLEOTIDE SEQUENCE [LARGE SCALE GENOMIC DNA]</scope>
    <source>
        <tissue evidence="2">Leaves</tissue>
    </source>
</reference>
<organism evidence="2 3">
    <name type="scientific">Stylosanthes scabra</name>
    <dbReference type="NCBI Taxonomy" id="79078"/>
    <lineage>
        <taxon>Eukaryota</taxon>
        <taxon>Viridiplantae</taxon>
        <taxon>Streptophyta</taxon>
        <taxon>Embryophyta</taxon>
        <taxon>Tracheophyta</taxon>
        <taxon>Spermatophyta</taxon>
        <taxon>Magnoliopsida</taxon>
        <taxon>eudicotyledons</taxon>
        <taxon>Gunneridae</taxon>
        <taxon>Pentapetalae</taxon>
        <taxon>rosids</taxon>
        <taxon>fabids</taxon>
        <taxon>Fabales</taxon>
        <taxon>Fabaceae</taxon>
        <taxon>Papilionoideae</taxon>
        <taxon>50 kb inversion clade</taxon>
        <taxon>dalbergioids sensu lato</taxon>
        <taxon>Dalbergieae</taxon>
        <taxon>Pterocarpus clade</taxon>
        <taxon>Stylosanthes</taxon>
    </lineage>
</organism>
<name>A0ABU6YN32_9FABA</name>
<sequence length="64" mass="7434">MTAFGRQIFRRMMEAWKRTRRRGWHTNATEGTTQENSRATTRQPRGRRGSGGEEGAAAARRWIK</sequence>
<feature type="compositionally biased region" description="Polar residues" evidence="1">
    <location>
        <begin position="26"/>
        <end position="43"/>
    </location>
</feature>
<feature type="non-terminal residue" evidence="2">
    <location>
        <position position="64"/>
    </location>
</feature>
<dbReference type="EMBL" id="JASCZI010242334">
    <property type="protein sequence ID" value="MED6210689.1"/>
    <property type="molecule type" value="Genomic_DNA"/>
</dbReference>
<proteinExistence type="predicted"/>
<evidence type="ECO:0000313" key="2">
    <source>
        <dbReference type="EMBL" id="MED6210689.1"/>
    </source>
</evidence>
<evidence type="ECO:0000256" key="1">
    <source>
        <dbReference type="SAM" id="MobiDB-lite"/>
    </source>
</evidence>
<accession>A0ABU6YN32</accession>
<feature type="region of interest" description="Disordered" evidence="1">
    <location>
        <begin position="18"/>
        <end position="64"/>
    </location>
</feature>
<keyword evidence="3" id="KW-1185">Reference proteome</keyword>
<dbReference type="Proteomes" id="UP001341840">
    <property type="component" value="Unassembled WGS sequence"/>
</dbReference>